<keyword evidence="3" id="KW-1185">Reference proteome</keyword>
<evidence type="ECO:0000259" key="1">
    <source>
        <dbReference type="Pfam" id="PF05430"/>
    </source>
</evidence>
<dbReference type="AlphaFoldDB" id="A0A8T5USD1"/>
<dbReference type="Pfam" id="PF05430">
    <property type="entry name" value="Methyltransf_30"/>
    <property type="match status" value="1"/>
</dbReference>
<evidence type="ECO:0000313" key="2">
    <source>
        <dbReference type="EMBL" id="MBZ2166952.1"/>
    </source>
</evidence>
<dbReference type="GO" id="GO:0016645">
    <property type="term" value="F:oxidoreductase activity, acting on the CH-NH group of donors"/>
    <property type="evidence" value="ECO:0007669"/>
    <property type="project" value="InterPro"/>
</dbReference>
<gene>
    <name evidence="2" type="ORF">K8N75_12985</name>
</gene>
<evidence type="ECO:0000313" key="3">
    <source>
        <dbReference type="Proteomes" id="UP000825933"/>
    </source>
</evidence>
<sequence length="434" mass="49057">MKMKNNSVYKPLKVQKKVLEIVDECFKKENNGDMDARSVAFDDLKEFLIETGDGSYTIKSEVSEGSSETMHTHHGGLDESLEKYVKPSHLTEKKDVHVLDICSGLGYTTAVCLEYLNNETNPEICIDMVEISPLTLATGLIIPSPVKSHEIVKKAIEDKLFSTGFLKFRTIKEKIPDNIKLNIHITDARELVKNYGFTKETSQNPAKESVNSNESIDKSNTYDAIFLAPFSPGISPELYSLEFLKGLKSMLKNDGMFLTYTAASAVRYAIIKTGLYVGEGPRFGRSGGTLASPLLVNIEKPLSSRDERMVALSDAGTPFRDFTLNDSSIEISERRQNERKIARKDYKFASTVKSPIYLCNDIKIEDRLMRRVLKDIRRLGFEDLESEKSKYIVCPQYRECICGSKCEPLENSSERVIEMEKRLNKIMEYGNIPE</sequence>
<dbReference type="InterPro" id="IPR008471">
    <property type="entry name" value="MnmC-like_methylTransf"/>
</dbReference>
<dbReference type="EMBL" id="JAIOUQ010000016">
    <property type="protein sequence ID" value="MBZ2166952.1"/>
    <property type="molecule type" value="Genomic_DNA"/>
</dbReference>
<dbReference type="PANTHER" id="PTHR39963">
    <property type="entry name" value="SLL0983 PROTEIN"/>
    <property type="match status" value="1"/>
</dbReference>
<proteinExistence type="predicted"/>
<dbReference type="InterPro" id="IPR029063">
    <property type="entry name" value="SAM-dependent_MTases_sf"/>
</dbReference>
<organism evidence="2 3">
    <name type="scientific">Methanobacterium spitsbergense</name>
    <dbReference type="NCBI Taxonomy" id="2874285"/>
    <lineage>
        <taxon>Archaea</taxon>
        <taxon>Methanobacteriati</taxon>
        <taxon>Methanobacteriota</taxon>
        <taxon>Methanomada group</taxon>
        <taxon>Methanobacteria</taxon>
        <taxon>Methanobacteriales</taxon>
        <taxon>Methanobacteriaceae</taxon>
        <taxon>Methanobacterium</taxon>
    </lineage>
</organism>
<accession>A0A8T5USD1</accession>
<dbReference type="Proteomes" id="UP000825933">
    <property type="component" value="Unassembled WGS sequence"/>
</dbReference>
<dbReference type="PANTHER" id="PTHR39963:SF1">
    <property type="entry name" value="MNMC-LIKE METHYLTRANSFERASE DOMAIN-CONTAINING PROTEIN"/>
    <property type="match status" value="1"/>
</dbReference>
<protein>
    <recommendedName>
        <fullName evidence="1">MnmC-like methyltransferase domain-containing protein</fullName>
    </recommendedName>
</protein>
<reference evidence="3" key="1">
    <citation type="journal article" date="2022" name="Microbiol. Resour. Announc.">
        <title>Draft Genome Sequence of a Methanogenic Archaeon from West Spitsbergen Permafrost.</title>
        <authorList>
            <person name="Trubitsyn V."/>
            <person name="Rivkina E."/>
            <person name="Shcherbakova V."/>
        </authorList>
    </citation>
    <scope>NUCLEOTIDE SEQUENCE [LARGE SCALE GENOMIC DNA]</scope>
    <source>
        <strain evidence="3">VT</strain>
    </source>
</reference>
<dbReference type="SUPFAM" id="SSF53335">
    <property type="entry name" value="S-adenosyl-L-methionine-dependent methyltransferases"/>
    <property type="match status" value="1"/>
</dbReference>
<feature type="domain" description="MnmC-like methyltransferase" evidence="1">
    <location>
        <begin position="177"/>
        <end position="287"/>
    </location>
</feature>
<comment type="caution">
    <text evidence="2">The sequence shown here is derived from an EMBL/GenBank/DDBJ whole genome shotgun (WGS) entry which is preliminary data.</text>
</comment>
<name>A0A8T5USD1_9EURY</name>
<dbReference type="Gene3D" id="3.40.50.150">
    <property type="entry name" value="Vaccinia Virus protein VP39"/>
    <property type="match status" value="1"/>
</dbReference>